<protein>
    <submittedName>
        <fullName evidence="1">Uncharacterized protein</fullName>
    </submittedName>
</protein>
<name>A0A0B6Z3E2_9EUPU</name>
<dbReference type="EMBL" id="HACG01016188">
    <property type="protein sequence ID" value="CEK63053.1"/>
    <property type="molecule type" value="Transcribed_RNA"/>
</dbReference>
<proteinExistence type="predicted"/>
<accession>A0A0B6Z3E2</accession>
<feature type="non-terminal residue" evidence="1">
    <location>
        <position position="69"/>
    </location>
</feature>
<gene>
    <name evidence="1" type="primary">ORF46989</name>
</gene>
<evidence type="ECO:0000313" key="1">
    <source>
        <dbReference type="EMBL" id="CEK63053.1"/>
    </source>
</evidence>
<sequence>FDWSGQRDFVQSVQEPRQVDYLRTTSGNIREAVSPSEEPVEHFNNFMSSVVVVPKTSGRGYEIYKTQVS</sequence>
<reference evidence="1" key="1">
    <citation type="submission" date="2014-12" db="EMBL/GenBank/DDBJ databases">
        <title>Insight into the proteome of Arion vulgaris.</title>
        <authorList>
            <person name="Aradska J."/>
            <person name="Bulat T."/>
            <person name="Smidak R."/>
            <person name="Sarate P."/>
            <person name="Gangsoo J."/>
            <person name="Sialana F."/>
            <person name="Bilban M."/>
            <person name="Lubec G."/>
        </authorList>
    </citation>
    <scope>NUCLEOTIDE SEQUENCE</scope>
    <source>
        <tissue evidence="1">Skin</tissue>
    </source>
</reference>
<dbReference type="AlphaFoldDB" id="A0A0B6Z3E2"/>
<organism evidence="1">
    <name type="scientific">Arion vulgaris</name>
    <dbReference type="NCBI Taxonomy" id="1028688"/>
    <lineage>
        <taxon>Eukaryota</taxon>
        <taxon>Metazoa</taxon>
        <taxon>Spiralia</taxon>
        <taxon>Lophotrochozoa</taxon>
        <taxon>Mollusca</taxon>
        <taxon>Gastropoda</taxon>
        <taxon>Heterobranchia</taxon>
        <taxon>Euthyneura</taxon>
        <taxon>Panpulmonata</taxon>
        <taxon>Eupulmonata</taxon>
        <taxon>Stylommatophora</taxon>
        <taxon>Helicina</taxon>
        <taxon>Arionoidea</taxon>
        <taxon>Arionidae</taxon>
        <taxon>Arion</taxon>
    </lineage>
</organism>
<feature type="non-terminal residue" evidence="1">
    <location>
        <position position="1"/>
    </location>
</feature>